<keyword evidence="2 6" id="KW-0560">Oxidoreductase</keyword>
<dbReference type="InterPro" id="IPR023210">
    <property type="entry name" value="NADP_OxRdtase_dom"/>
</dbReference>
<dbReference type="FunFam" id="3.20.20.100:FF:000005">
    <property type="entry name" value="NADP(H)-dependent aldo-keto reductase"/>
    <property type="match status" value="1"/>
</dbReference>
<evidence type="ECO:0000259" key="5">
    <source>
        <dbReference type="Pfam" id="PF00248"/>
    </source>
</evidence>
<dbReference type="PANTHER" id="PTHR43364:SF4">
    <property type="entry name" value="NAD(P)-LINKED OXIDOREDUCTASE SUPERFAMILY PROTEIN"/>
    <property type="match status" value="1"/>
</dbReference>
<sequence length="347" mass="39579">MEYSRLGTTDLNVSRICLGTMNWGEQNTEEDAHEQMDYAVEQGINFFDTAEIYPIPPNKESQGRTETYIGNWLKKTGKRDDLIIASKVTGRSDLTYVRDGETPCFNEAHIRRAIEGSLKRLQTDHIDLYQLHWPDRKTNYFGKRAYVHDPHDRPVEIAETLQVLAALQKEGKIRHFGVSNETAWGLHEFLRQHEQNDMPRVQSIQNPYSLIMREIETALAEIIIREQVSLLVYSPLSFGVLTGKYLDGVTPEGSRFHYTERNQARYNPAHVQDVIRQYVEVAEKHHLDPAELAIAFVNSREFVTSTIIGARTMEQLKTDIGAADITLPEDALAAIEAVHTVHPNPIT</sequence>
<protein>
    <recommendedName>
        <fullName evidence="4">Protein tas</fullName>
    </recommendedName>
</protein>
<proteinExistence type="inferred from homology"/>
<dbReference type="CDD" id="cd19094">
    <property type="entry name" value="AKR_Tas-like"/>
    <property type="match status" value="1"/>
</dbReference>
<dbReference type="InterPro" id="IPR050523">
    <property type="entry name" value="AKR_Detox_Biosynth"/>
</dbReference>
<evidence type="ECO:0000313" key="6">
    <source>
        <dbReference type="EMBL" id="KXK26742.1"/>
    </source>
</evidence>
<organism evidence="6 7">
    <name type="scientific">candidate division WS6 bacterium OLB20</name>
    <dbReference type="NCBI Taxonomy" id="1617426"/>
    <lineage>
        <taxon>Bacteria</taxon>
        <taxon>Candidatus Dojkabacteria</taxon>
    </lineage>
</organism>
<dbReference type="Gene3D" id="3.20.20.100">
    <property type="entry name" value="NADP-dependent oxidoreductase domain"/>
    <property type="match status" value="1"/>
</dbReference>
<dbReference type="PANTHER" id="PTHR43364">
    <property type="entry name" value="NADH-SPECIFIC METHYLGLYOXAL REDUCTASE-RELATED"/>
    <property type="match status" value="1"/>
</dbReference>
<reference evidence="6 7" key="1">
    <citation type="submission" date="2015-02" db="EMBL/GenBank/DDBJ databases">
        <title>Improved understanding of the partial-nitritation anammox process through 23 genomes representing the majority of the microbial community.</title>
        <authorList>
            <person name="Speth D.R."/>
            <person name="In T Zandt M."/>
            <person name="Guerrero Cruz S."/>
            <person name="Jetten M.S."/>
            <person name="Dutilh B.E."/>
        </authorList>
    </citation>
    <scope>NUCLEOTIDE SEQUENCE [LARGE SCALE GENOMIC DNA]</scope>
    <source>
        <strain evidence="6">OLB20</strain>
    </source>
</reference>
<keyword evidence="1" id="KW-0521">NADP</keyword>
<comment type="similarity">
    <text evidence="3">Belongs to the aldo/keto reductase family. Aldo/keto reductase 2 subfamily.</text>
</comment>
<feature type="domain" description="NADP-dependent oxidoreductase" evidence="5">
    <location>
        <begin position="15"/>
        <end position="338"/>
    </location>
</feature>
<gene>
    <name evidence="6" type="primary">yhdN</name>
    <name evidence="6" type="ORF">TR69_WS6001000758</name>
</gene>
<evidence type="ECO:0000256" key="2">
    <source>
        <dbReference type="ARBA" id="ARBA00023002"/>
    </source>
</evidence>
<dbReference type="InterPro" id="IPR036812">
    <property type="entry name" value="NAD(P)_OxRdtase_dom_sf"/>
</dbReference>
<dbReference type="PATRIC" id="fig|1617426.3.peg.749"/>
<dbReference type="AlphaFoldDB" id="A0A136LYJ3"/>
<dbReference type="STRING" id="1617426.TR69_WS6001000758"/>
<comment type="caution">
    <text evidence="6">The sequence shown here is derived from an EMBL/GenBank/DDBJ whole genome shotgun (WGS) entry which is preliminary data.</text>
</comment>
<accession>A0A136LYJ3</accession>
<dbReference type="SUPFAM" id="SSF51430">
    <property type="entry name" value="NAD(P)-linked oxidoreductase"/>
    <property type="match status" value="1"/>
</dbReference>
<evidence type="ECO:0000256" key="4">
    <source>
        <dbReference type="ARBA" id="ARBA00070119"/>
    </source>
</evidence>
<evidence type="ECO:0000313" key="7">
    <source>
        <dbReference type="Proteomes" id="UP000070457"/>
    </source>
</evidence>
<evidence type="ECO:0000256" key="3">
    <source>
        <dbReference type="ARBA" id="ARBA00038157"/>
    </source>
</evidence>
<dbReference type="EMBL" id="JYNZ01000003">
    <property type="protein sequence ID" value="KXK26742.1"/>
    <property type="molecule type" value="Genomic_DNA"/>
</dbReference>
<dbReference type="GO" id="GO:0016491">
    <property type="term" value="F:oxidoreductase activity"/>
    <property type="evidence" value="ECO:0007669"/>
    <property type="project" value="UniProtKB-KW"/>
</dbReference>
<name>A0A136LYJ3_9BACT</name>
<dbReference type="Pfam" id="PF00248">
    <property type="entry name" value="Aldo_ket_red"/>
    <property type="match status" value="1"/>
</dbReference>
<dbReference type="Proteomes" id="UP000070457">
    <property type="component" value="Unassembled WGS sequence"/>
</dbReference>
<evidence type="ECO:0000256" key="1">
    <source>
        <dbReference type="ARBA" id="ARBA00022857"/>
    </source>
</evidence>